<evidence type="ECO:0000313" key="4">
    <source>
        <dbReference type="Proteomes" id="UP000595140"/>
    </source>
</evidence>
<reference evidence="3 4" key="1">
    <citation type="submission" date="2018-04" db="EMBL/GenBank/DDBJ databases">
        <authorList>
            <person name="Vogel A."/>
        </authorList>
    </citation>
    <scope>NUCLEOTIDE SEQUENCE [LARGE SCALE GENOMIC DNA]</scope>
</reference>
<evidence type="ECO:0000259" key="2">
    <source>
        <dbReference type="PROSITE" id="PS50966"/>
    </source>
</evidence>
<keyword evidence="4" id="KW-1185">Reference proteome</keyword>
<dbReference type="OrthoDB" id="1895122at2759"/>
<name>A0A484KGV4_9ASTE</name>
<sequence length="369" mass="42370">MLHGSWEDSYTHLPVILYNLQNAYPGTIVEVVYSSPPPNLNVIPDEVPHFKYAFWAFPAAINGLQYCLPVVTVDGTHLYGKYKGHLLLAVALNGNQELFPLAYAVVDGETSDSWAWFFRLLVQRVIRSHWVCVISDRHAGIINAYRDLPELQTGFITKRYCLRHVRSNFMNKFHDSDLKRKVWAAGSTPNIEQFNEYMAEIRHANEAAYKYLNDIPREAWTLCYDGGNRCGILTTNSSESFNNMLKGCRMMPVTAILKMSYNKMVESFEKRHKIVVQWMQKNIHTTPKITTILRHREKTKHKWIATNYGNYQYIVSHTSRSDPGATYNYMVDLANNICTCGQWIADGIPCVHVHGVYHSFQQLADALVP</sequence>
<dbReference type="InterPro" id="IPR007527">
    <property type="entry name" value="Znf_SWIM"/>
</dbReference>
<evidence type="ECO:0000313" key="3">
    <source>
        <dbReference type="EMBL" id="VFQ63695.1"/>
    </source>
</evidence>
<feature type="domain" description="SWIM-type" evidence="2">
    <location>
        <begin position="329"/>
        <end position="361"/>
    </location>
</feature>
<protein>
    <recommendedName>
        <fullName evidence="2">SWIM-type domain-containing protein</fullName>
    </recommendedName>
</protein>
<dbReference type="Pfam" id="PF10551">
    <property type="entry name" value="MULE"/>
    <property type="match status" value="1"/>
</dbReference>
<gene>
    <name evidence="3" type="ORF">CCAM_LOCUS5471</name>
</gene>
<dbReference type="PROSITE" id="PS50966">
    <property type="entry name" value="ZF_SWIM"/>
    <property type="match status" value="1"/>
</dbReference>
<feature type="non-terminal residue" evidence="3">
    <location>
        <position position="369"/>
    </location>
</feature>
<proteinExistence type="predicted"/>
<dbReference type="AlphaFoldDB" id="A0A484KGV4"/>
<dbReference type="Proteomes" id="UP000595140">
    <property type="component" value="Unassembled WGS sequence"/>
</dbReference>
<evidence type="ECO:0000256" key="1">
    <source>
        <dbReference type="PROSITE-ProRule" id="PRU00325"/>
    </source>
</evidence>
<dbReference type="EMBL" id="OOIL02000322">
    <property type="protein sequence ID" value="VFQ63695.1"/>
    <property type="molecule type" value="Genomic_DNA"/>
</dbReference>
<dbReference type="GO" id="GO:0008270">
    <property type="term" value="F:zinc ion binding"/>
    <property type="evidence" value="ECO:0007669"/>
    <property type="project" value="UniProtKB-KW"/>
</dbReference>
<accession>A0A484KGV4</accession>
<keyword evidence="1" id="KW-0479">Metal-binding</keyword>
<dbReference type="InterPro" id="IPR018289">
    <property type="entry name" value="MULE_transposase_dom"/>
</dbReference>
<dbReference type="PANTHER" id="PTHR31973">
    <property type="entry name" value="POLYPROTEIN, PUTATIVE-RELATED"/>
    <property type="match status" value="1"/>
</dbReference>
<organism evidence="3 4">
    <name type="scientific">Cuscuta campestris</name>
    <dbReference type="NCBI Taxonomy" id="132261"/>
    <lineage>
        <taxon>Eukaryota</taxon>
        <taxon>Viridiplantae</taxon>
        <taxon>Streptophyta</taxon>
        <taxon>Embryophyta</taxon>
        <taxon>Tracheophyta</taxon>
        <taxon>Spermatophyta</taxon>
        <taxon>Magnoliopsida</taxon>
        <taxon>eudicotyledons</taxon>
        <taxon>Gunneridae</taxon>
        <taxon>Pentapetalae</taxon>
        <taxon>asterids</taxon>
        <taxon>lamiids</taxon>
        <taxon>Solanales</taxon>
        <taxon>Convolvulaceae</taxon>
        <taxon>Cuscuteae</taxon>
        <taxon>Cuscuta</taxon>
        <taxon>Cuscuta subgen. Grammica</taxon>
        <taxon>Cuscuta sect. Cleistogrammica</taxon>
    </lineage>
</organism>
<keyword evidence="1" id="KW-0863">Zinc-finger</keyword>
<keyword evidence="1" id="KW-0862">Zinc</keyword>
<dbReference type="PANTHER" id="PTHR31973:SF195">
    <property type="entry name" value="MUDR FAMILY TRANSPOSASE"/>
    <property type="match status" value="1"/>
</dbReference>